<dbReference type="InterPro" id="IPR005225">
    <property type="entry name" value="Small_GTP-bd"/>
</dbReference>
<dbReference type="PROSITE" id="PS50166">
    <property type="entry name" value="IMPORTIN_B_NT"/>
    <property type="match status" value="1"/>
</dbReference>
<dbReference type="NCBIfam" id="TIGR00231">
    <property type="entry name" value="small_GTP"/>
    <property type="match status" value="1"/>
</dbReference>
<dbReference type="InterPro" id="IPR027417">
    <property type="entry name" value="P-loop_NTPase"/>
</dbReference>
<dbReference type="CDD" id="cd01896">
    <property type="entry name" value="DRG"/>
    <property type="match status" value="1"/>
</dbReference>
<evidence type="ECO:0000259" key="5">
    <source>
        <dbReference type="PROSITE" id="PS51710"/>
    </source>
</evidence>
<dbReference type="InterPro" id="IPR006074">
    <property type="entry name" value="GTP1-OBG_CS"/>
</dbReference>
<dbReference type="Pfam" id="PF18829">
    <property type="entry name" value="Importin_rep_6"/>
    <property type="match status" value="1"/>
</dbReference>
<dbReference type="GO" id="GO:0003924">
    <property type="term" value="F:GTPase activity"/>
    <property type="evidence" value="ECO:0007669"/>
    <property type="project" value="InterPro"/>
</dbReference>
<gene>
    <name evidence="6" type="ORF">C7M61_002758</name>
</gene>
<dbReference type="Proteomes" id="UP000241107">
    <property type="component" value="Unassembled WGS sequence"/>
</dbReference>
<dbReference type="InterPro" id="IPR041389">
    <property type="entry name" value="Importin_rep_6"/>
</dbReference>
<dbReference type="InterPro" id="IPR057672">
    <property type="entry name" value="TPR_IPO4/5"/>
</dbReference>
<dbReference type="InterPro" id="IPR006073">
    <property type="entry name" value="GTP-bd"/>
</dbReference>
<evidence type="ECO:0000259" key="4">
    <source>
        <dbReference type="PROSITE" id="PS50166"/>
    </source>
</evidence>
<proteinExistence type="predicted"/>
<dbReference type="GO" id="GO:0005634">
    <property type="term" value="C:nucleus"/>
    <property type="evidence" value="ECO:0007669"/>
    <property type="project" value="UniProtKB-SubCell"/>
</dbReference>
<dbReference type="GeneID" id="36566147"/>
<dbReference type="GO" id="GO:0005525">
    <property type="term" value="F:GTP binding"/>
    <property type="evidence" value="ECO:0007669"/>
    <property type="project" value="UniProtKB-KW"/>
</dbReference>
<evidence type="ECO:0000256" key="1">
    <source>
        <dbReference type="ARBA" id="ARBA00022737"/>
    </source>
</evidence>
<dbReference type="Gene3D" id="6.10.140.1070">
    <property type="match status" value="2"/>
</dbReference>
<dbReference type="OrthoDB" id="543373at2759"/>
<dbReference type="STRING" id="418784.A0A2P7YQG4"/>
<dbReference type="RefSeq" id="XP_024713527.1">
    <property type="nucleotide sequence ID" value="XM_024858121.1"/>
</dbReference>
<dbReference type="EMBL" id="PYFQ01000006">
    <property type="protein sequence ID" value="PSK38202.1"/>
    <property type="molecule type" value="Genomic_DNA"/>
</dbReference>
<dbReference type="InterPro" id="IPR041653">
    <property type="entry name" value="Importin_rep_4"/>
</dbReference>
<keyword evidence="1" id="KW-0677">Repeat</keyword>
<dbReference type="Pfam" id="PF18808">
    <property type="entry name" value="Importin_rep_4"/>
    <property type="match status" value="1"/>
</dbReference>
<dbReference type="GO" id="GO:0051170">
    <property type="term" value="P:import into nucleus"/>
    <property type="evidence" value="ECO:0007669"/>
    <property type="project" value="UniProtKB-ARBA"/>
</dbReference>
<dbReference type="Pfam" id="PF18816">
    <property type="entry name" value="Importin_rep_5"/>
    <property type="match status" value="1"/>
</dbReference>
<dbReference type="InterPro" id="IPR045001">
    <property type="entry name" value="DRG"/>
</dbReference>
<feature type="domain" description="OBG-type G" evidence="5">
    <location>
        <begin position="64"/>
        <end position="290"/>
    </location>
</feature>
<accession>A0A2P7YQG4</accession>
<dbReference type="SUPFAM" id="SSF48371">
    <property type="entry name" value="ARM repeat"/>
    <property type="match status" value="2"/>
</dbReference>
<comment type="caution">
    <text evidence="6">The sequence shown here is derived from an EMBL/GenBank/DDBJ whole genome shotgun (WGS) entry which is preliminary data.</text>
</comment>
<protein>
    <submittedName>
        <fullName evidence="6">Ribosome-interacting GTPase 1</fullName>
    </submittedName>
</protein>
<dbReference type="Pfam" id="PF16897">
    <property type="entry name" value="MMR_HSR1_Xtn"/>
    <property type="match status" value="1"/>
</dbReference>
<dbReference type="PANTHER" id="PTHR43127">
    <property type="entry name" value="DEVELOPMENTALLY-REGULATED GTP-BINDING PROTEIN 2"/>
    <property type="match status" value="1"/>
</dbReference>
<evidence type="ECO:0000313" key="7">
    <source>
        <dbReference type="Proteomes" id="UP000241107"/>
    </source>
</evidence>
<dbReference type="InterPro" id="IPR011989">
    <property type="entry name" value="ARM-like"/>
</dbReference>
<dbReference type="Gene3D" id="3.10.20.30">
    <property type="match status" value="1"/>
</dbReference>
<dbReference type="InterPro" id="IPR016024">
    <property type="entry name" value="ARM-type_fold"/>
</dbReference>
<dbReference type="VEuPathDB" id="FungiDB:C7M61_002758"/>
<keyword evidence="2" id="KW-0547">Nucleotide-binding</keyword>
<dbReference type="InterPro" id="IPR004095">
    <property type="entry name" value="TGS"/>
</dbReference>
<name>A0A2P7YQG4_9ASCO</name>
<dbReference type="PRINTS" id="PR00326">
    <property type="entry name" value="GTP1OBG"/>
</dbReference>
<reference evidence="6 7" key="1">
    <citation type="submission" date="2018-03" db="EMBL/GenBank/DDBJ databases">
        <title>Candida pseudohaemulonii genome assembly and annotation.</title>
        <authorList>
            <person name="Munoz J.F."/>
            <person name="Gade L.G."/>
            <person name="Chow N.A."/>
            <person name="Litvintseva A.P."/>
            <person name="Loparev V.N."/>
            <person name="Cuomo C.A."/>
        </authorList>
    </citation>
    <scope>NUCLEOTIDE SEQUENCE [LARGE SCALE GENOMIC DNA]</scope>
    <source>
        <strain evidence="6 7">B12108</strain>
    </source>
</reference>
<dbReference type="GO" id="GO:0031267">
    <property type="term" value="F:small GTPase binding"/>
    <property type="evidence" value="ECO:0007669"/>
    <property type="project" value="InterPro"/>
</dbReference>
<organism evidence="6 7">
    <name type="scientific">Candidozyma pseudohaemuli</name>
    <dbReference type="NCBI Taxonomy" id="418784"/>
    <lineage>
        <taxon>Eukaryota</taxon>
        <taxon>Fungi</taxon>
        <taxon>Dikarya</taxon>
        <taxon>Ascomycota</taxon>
        <taxon>Saccharomycotina</taxon>
        <taxon>Pichiomycetes</taxon>
        <taxon>Metschnikowiaceae</taxon>
        <taxon>Candidozyma</taxon>
    </lineage>
</organism>
<dbReference type="InterPro" id="IPR031167">
    <property type="entry name" value="G_OBG"/>
</dbReference>
<dbReference type="Pfam" id="PF01926">
    <property type="entry name" value="MMR_HSR1"/>
    <property type="match status" value="1"/>
</dbReference>
<dbReference type="PROSITE" id="PS51710">
    <property type="entry name" value="G_OBG"/>
    <property type="match status" value="1"/>
</dbReference>
<evidence type="ECO:0000313" key="6">
    <source>
        <dbReference type="EMBL" id="PSK38202.1"/>
    </source>
</evidence>
<dbReference type="Gene3D" id="6.10.140.1700">
    <property type="match status" value="1"/>
</dbReference>
<dbReference type="InterPro" id="IPR040928">
    <property type="entry name" value="Importin_rep_5"/>
</dbReference>
<keyword evidence="3" id="KW-0342">GTP-binding</keyword>
<dbReference type="FunFam" id="3.40.50.300:FF:000740">
    <property type="entry name" value="Putative GTP-binding protein 1"/>
    <property type="match status" value="1"/>
</dbReference>
<dbReference type="PROSITE" id="PS00905">
    <property type="entry name" value="GTP1_OBG"/>
    <property type="match status" value="1"/>
</dbReference>
<dbReference type="Pfam" id="PF13513">
    <property type="entry name" value="HEAT_EZ"/>
    <property type="match status" value="1"/>
</dbReference>
<dbReference type="InterPro" id="IPR058584">
    <property type="entry name" value="IMB1_TNPO1-like_TPR"/>
</dbReference>
<dbReference type="Gene3D" id="1.25.10.10">
    <property type="entry name" value="Leucine-rich Repeat Variant"/>
    <property type="match status" value="1"/>
</dbReference>
<dbReference type="InterPro" id="IPR001494">
    <property type="entry name" value="Importin-beta_N"/>
</dbReference>
<evidence type="ECO:0000256" key="3">
    <source>
        <dbReference type="ARBA" id="ARBA00023134"/>
    </source>
</evidence>
<keyword evidence="7" id="KW-1185">Reference proteome</keyword>
<dbReference type="Pfam" id="PF25780">
    <property type="entry name" value="TPR_IPO5"/>
    <property type="match status" value="1"/>
</dbReference>
<dbReference type="Pfam" id="PF25574">
    <property type="entry name" value="TPR_IMB1"/>
    <property type="match status" value="1"/>
</dbReference>
<feature type="domain" description="Importin N-terminal" evidence="4">
    <location>
        <begin position="389"/>
        <end position="470"/>
    </location>
</feature>
<evidence type="ECO:0000256" key="2">
    <source>
        <dbReference type="ARBA" id="ARBA00022741"/>
    </source>
</evidence>
<dbReference type="Pfam" id="PF02824">
    <property type="entry name" value="TGS"/>
    <property type="match status" value="1"/>
</dbReference>
<dbReference type="GO" id="GO:0006886">
    <property type="term" value="P:intracellular protein transport"/>
    <property type="evidence" value="ECO:0007669"/>
    <property type="project" value="InterPro"/>
</dbReference>
<dbReference type="InterPro" id="IPR012675">
    <property type="entry name" value="Beta-grasp_dom_sf"/>
</dbReference>
<sequence>MTTVEKIKAIEDEMAKTQKNKATSFHLGQLKAKLAKLRRELLSDSASSGGGGGQGFDVARTGVATVGFVGFPSVGKSTLLSKLTGTHSEAAAYEFTTLTTVPGVIKYKGAKIQMLDLPGIIEGAKDGKGRGKQVIAVARSVNLLFLVLDVNKPLHHKQIIEKELEGVGIRINKEPPNIVINKKEKGGINITTTAPLTHLDNDEIKAVMAEYKINSANIAFRCDATVDDLIDTIEAKSRRYIPAIYVLNKIDSFSIEELDLLYKIPNAVPILSGSGWNLDDLLEMMWNRLKLVRVYTKPKGKLPDFNEPVVLRNDRCSVEDFCNSIHKSLVEDFKNAVVYALRKEFYQSIPTLEFLKIIHRMSLSSADLNGLNELLGGLMSIQNDPRRAAEETLETSWRGPDRVGVLLLYLATNAANGSDDTVRSFCAILFRRMAIRSPKDLGSVIDRTIGEIDESVKTQIREVLLKGFVSQQSGAVRRKLADAIAEVAREDASPRGTWPDLIPNLFDCASSQESSLRECAFRVLSSCPEMIEANYVDRILLLFEAGFEDGDDDVRIAACTAFVSFFRESPRNVWLVMSPLLPSLLNSLPRFLENAHDEALANVLESLVELAEMAPRMFKDMFSTIIEFCSTVCKNRDLEVNARLGALELLTTFAEVSPAMCKLTSSYASTMVLINLSLLTEVSIDDEDAAEWNNNDNTEDDEDEPEYEAARQSLDRISLRLGGQAIATHLFLFVPSMCQSTSWRECFAALMALSACAEGCADLLIAEIPKILDLVLPCIDHPHSRVQFACCNALGQISTDFAGVIQRTSGDRILPALISKLTDKSVFKVQKHAAAALVNFCEAASNDVLDPFLDSLLNNLLALLQSPKRYVQEQVLTTIAIIADAAQKKFIKYHDTLLPLLVNFLKSDLGEEYRLLKAKCVECATLISSAVGKEIFSQHSDNLIDIMIVLQETCTDVDDPLKSFLEQGWGRICKLIGKDFVKYLPLVLPPLLQTAKAAQDVSFLEEDEAEEFNNSEEWDVINLSGKLIAVHTAALDDKVTALDLLRIYTVQLREDFFPWVGEIAQEIALPALDFYLHDGVRASSSLLLASLFKSVVYATGARSQETSSMWAQICVKLSEVLRTEPVPELLMAYYTSLVECMETLDPEILTTAHLDFLAEAVHANLTEIYERIKNRDGEGDQFTEDVDDSEEEITDEELLDELNRVITCLFKIGGTKFAPFYEKLLAPLVSSFIVDENSSIKLCGLSVVCDIFKYYSEYPDLSNYLKYIITEGLTSPQAEIRQGSAHAIALAAQHEGSLYPSLCLESLPILFQVATFPDAKADENLPATENCVYAIAKVCQAHGAAIGEFDHVISQWLALLPVLYDEEAASSCFSFLSILMQNEHPAVKAQSLKVVEAILLALSHKAIRGNTAEAIIQATRVFLGKMPHDDAVKILRNFADQEVISKYFTD</sequence>
<dbReference type="SUPFAM" id="SSF52540">
    <property type="entry name" value="P-loop containing nucleoside triphosphate hydrolases"/>
    <property type="match status" value="1"/>
</dbReference>
<dbReference type="InterPro" id="IPR031662">
    <property type="entry name" value="GTP-binding_2"/>
</dbReference>